<evidence type="ECO:0000256" key="1">
    <source>
        <dbReference type="ARBA" id="ARBA00022714"/>
    </source>
</evidence>
<dbReference type="OMA" id="VGEWCPK"/>
<dbReference type="Gramene" id="ABO98784">
    <property type="protein sequence ID" value="ABO98784"/>
    <property type="gene ID" value="OSTLU_26520"/>
</dbReference>
<dbReference type="PANTHER" id="PTHR21496:SF23">
    <property type="entry name" value="3-PHENYLPROPIONATE_CINNAMIC ACID DIOXYGENASE FERREDOXIN SUBUNIT"/>
    <property type="match status" value="1"/>
</dbReference>
<protein>
    <recommendedName>
        <fullName evidence="6">Rieske domain-containing protein</fullName>
    </recommendedName>
</protein>
<dbReference type="Gene3D" id="2.102.10.10">
    <property type="entry name" value="Rieske [2Fe-2S] iron-sulphur domain"/>
    <property type="match status" value="1"/>
</dbReference>
<evidence type="ECO:0000256" key="2">
    <source>
        <dbReference type="ARBA" id="ARBA00022723"/>
    </source>
</evidence>
<evidence type="ECO:0000259" key="6">
    <source>
        <dbReference type="PROSITE" id="PS51296"/>
    </source>
</evidence>
<dbReference type="InterPro" id="IPR036922">
    <property type="entry name" value="Rieske_2Fe-2S_sf"/>
</dbReference>
<dbReference type="RefSeq" id="XP_001420491.1">
    <property type="nucleotide sequence ID" value="XM_001420454.1"/>
</dbReference>
<dbReference type="EMBL" id="CP000591">
    <property type="protein sequence ID" value="ABO98784.1"/>
    <property type="molecule type" value="Genomic_DNA"/>
</dbReference>
<keyword evidence="8" id="KW-1185">Reference proteome</keyword>
<dbReference type="CDD" id="cd03467">
    <property type="entry name" value="Rieske"/>
    <property type="match status" value="1"/>
</dbReference>
<sequence length="150" mass="15691">MSISTRARATPTLGRRARATRTNALRDTGVTRDGLRAAEKQRVVVDVDGVGKVLLQEFANDVYAVSNKCPHLGLSLQGKTPLLSATVSDGAIACPAHGSAFDLKTGEARGEWCPKLPALPVVGKKYCGEPTAIASYAVSVDESGAIKIDA</sequence>
<evidence type="ECO:0000256" key="4">
    <source>
        <dbReference type="ARBA" id="ARBA00023014"/>
    </source>
</evidence>
<feature type="region of interest" description="Disordered" evidence="5">
    <location>
        <begin position="1"/>
        <end position="28"/>
    </location>
</feature>
<dbReference type="PANTHER" id="PTHR21496">
    <property type="entry name" value="FERREDOXIN-RELATED"/>
    <property type="match status" value="1"/>
</dbReference>
<dbReference type="GeneID" id="5004378"/>
<keyword evidence="3" id="KW-0408">Iron</keyword>
<dbReference type="Pfam" id="PF00355">
    <property type="entry name" value="Rieske"/>
    <property type="match status" value="1"/>
</dbReference>
<keyword evidence="2" id="KW-0479">Metal-binding</keyword>
<feature type="compositionally biased region" description="Low complexity" evidence="5">
    <location>
        <begin position="1"/>
        <end position="26"/>
    </location>
</feature>
<evidence type="ECO:0000313" key="7">
    <source>
        <dbReference type="EMBL" id="ABO98784.1"/>
    </source>
</evidence>
<proteinExistence type="predicted"/>
<feature type="domain" description="Rieske" evidence="6">
    <location>
        <begin position="32"/>
        <end position="133"/>
    </location>
</feature>
<dbReference type="GO" id="GO:0051537">
    <property type="term" value="F:2 iron, 2 sulfur cluster binding"/>
    <property type="evidence" value="ECO:0007669"/>
    <property type="project" value="UniProtKB-KW"/>
</dbReference>
<keyword evidence="4" id="KW-0411">Iron-sulfur</keyword>
<dbReference type="InterPro" id="IPR017941">
    <property type="entry name" value="Rieske_2Fe-2S"/>
</dbReference>
<organism evidence="7 8">
    <name type="scientific">Ostreococcus lucimarinus (strain CCE9901)</name>
    <dbReference type="NCBI Taxonomy" id="436017"/>
    <lineage>
        <taxon>Eukaryota</taxon>
        <taxon>Viridiplantae</taxon>
        <taxon>Chlorophyta</taxon>
        <taxon>Mamiellophyceae</taxon>
        <taxon>Mamiellales</taxon>
        <taxon>Bathycoccaceae</taxon>
        <taxon>Ostreococcus</taxon>
    </lineage>
</organism>
<evidence type="ECO:0000256" key="3">
    <source>
        <dbReference type="ARBA" id="ARBA00023004"/>
    </source>
</evidence>
<dbReference type="KEGG" id="olu:OSTLU_26520"/>
<dbReference type="AlphaFoldDB" id="A4S4T3"/>
<dbReference type="OrthoDB" id="423598at2759"/>
<evidence type="ECO:0000313" key="8">
    <source>
        <dbReference type="Proteomes" id="UP000001568"/>
    </source>
</evidence>
<reference evidence="7 8" key="1">
    <citation type="journal article" date="2007" name="Proc. Natl. Acad. Sci. U.S.A.">
        <title>The tiny eukaryote Ostreococcus provides genomic insights into the paradox of plankton speciation.</title>
        <authorList>
            <person name="Palenik B."/>
            <person name="Grimwood J."/>
            <person name="Aerts A."/>
            <person name="Rouze P."/>
            <person name="Salamov A."/>
            <person name="Putnam N."/>
            <person name="Dupont C."/>
            <person name="Jorgensen R."/>
            <person name="Derelle E."/>
            <person name="Rombauts S."/>
            <person name="Zhou K."/>
            <person name="Otillar R."/>
            <person name="Merchant S.S."/>
            <person name="Podell S."/>
            <person name="Gaasterland T."/>
            <person name="Napoli C."/>
            <person name="Gendler K."/>
            <person name="Manuell A."/>
            <person name="Tai V."/>
            <person name="Vallon O."/>
            <person name="Piganeau G."/>
            <person name="Jancek S."/>
            <person name="Heijde M."/>
            <person name="Jabbari K."/>
            <person name="Bowler C."/>
            <person name="Lohr M."/>
            <person name="Robbens S."/>
            <person name="Werner G."/>
            <person name="Dubchak I."/>
            <person name="Pazour G.J."/>
            <person name="Ren Q."/>
            <person name="Paulsen I."/>
            <person name="Delwiche C."/>
            <person name="Schmutz J."/>
            <person name="Rokhsar D."/>
            <person name="Van de Peer Y."/>
            <person name="Moreau H."/>
            <person name="Grigoriev I.V."/>
        </authorList>
    </citation>
    <scope>NUCLEOTIDE SEQUENCE [LARGE SCALE GENOMIC DNA]</scope>
    <source>
        <strain evidence="7 8">CCE9901</strain>
    </source>
</reference>
<name>A4S4T3_OSTLU</name>
<dbReference type="PROSITE" id="PS51296">
    <property type="entry name" value="RIESKE"/>
    <property type="match status" value="1"/>
</dbReference>
<dbReference type="GO" id="GO:0046872">
    <property type="term" value="F:metal ion binding"/>
    <property type="evidence" value="ECO:0007669"/>
    <property type="project" value="UniProtKB-KW"/>
</dbReference>
<dbReference type="Proteomes" id="UP000001568">
    <property type="component" value="Chromosome 11"/>
</dbReference>
<accession>A4S4T3</accession>
<evidence type="ECO:0000256" key="5">
    <source>
        <dbReference type="SAM" id="MobiDB-lite"/>
    </source>
</evidence>
<dbReference type="HOGENOM" id="CLU_055690_6_0_1"/>
<gene>
    <name evidence="7" type="ORF">OSTLU_26520</name>
</gene>
<dbReference type="SUPFAM" id="SSF50022">
    <property type="entry name" value="ISP domain"/>
    <property type="match status" value="1"/>
</dbReference>
<dbReference type="STRING" id="436017.A4S4T3"/>
<keyword evidence="1" id="KW-0001">2Fe-2S</keyword>